<dbReference type="AlphaFoldDB" id="A0A1I4NYC3"/>
<name>A0A1I4NYC3_9FIRM</name>
<evidence type="ECO:0000259" key="1">
    <source>
        <dbReference type="PROSITE" id="PS50905"/>
    </source>
</evidence>
<organism evidence="2 3">
    <name type="scientific">Pelosinus propionicus DSM 13327</name>
    <dbReference type="NCBI Taxonomy" id="1123291"/>
    <lineage>
        <taxon>Bacteria</taxon>
        <taxon>Bacillati</taxon>
        <taxon>Bacillota</taxon>
        <taxon>Negativicutes</taxon>
        <taxon>Selenomonadales</taxon>
        <taxon>Sporomusaceae</taxon>
        <taxon>Pelosinus</taxon>
    </lineage>
</organism>
<dbReference type="InterPro" id="IPR052773">
    <property type="entry name" value="Anaerobic_Peroxidase-Rel"/>
</dbReference>
<evidence type="ECO:0000313" key="3">
    <source>
        <dbReference type="Proteomes" id="UP000199520"/>
    </source>
</evidence>
<gene>
    <name evidence="2" type="ORF">SAMN04490355_105425</name>
</gene>
<dbReference type="InterPro" id="IPR012347">
    <property type="entry name" value="Ferritin-like"/>
</dbReference>
<dbReference type="Proteomes" id="UP000199520">
    <property type="component" value="Unassembled WGS sequence"/>
</dbReference>
<accession>A0A1I4NYC3</accession>
<dbReference type="SUPFAM" id="SSF47240">
    <property type="entry name" value="Ferritin-like"/>
    <property type="match status" value="1"/>
</dbReference>
<dbReference type="InterPro" id="IPR009040">
    <property type="entry name" value="Ferritin-like_diiron"/>
</dbReference>
<dbReference type="GO" id="GO:0016491">
    <property type="term" value="F:oxidoreductase activity"/>
    <property type="evidence" value="ECO:0007669"/>
    <property type="project" value="InterPro"/>
</dbReference>
<dbReference type="InterPro" id="IPR003251">
    <property type="entry name" value="Rr_diiron-bd_dom"/>
</dbReference>
<reference evidence="3" key="1">
    <citation type="submission" date="2016-10" db="EMBL/GenBank/DDBJ databases">
        <authorList>
            <person name="Varghese N."/>
            <person name="Submissions S."/>
        </authorList>
    </citation>
    <scope>NUCLEOTIDE SEQUENCE [LARGE SCALE GENOMIC DNA]</scope>
    <source>
        <strain evidence="3">DSM 13327</strain>
    </source>
</reference>
<keyword evidence="3" id="KW-1185">Reference proteome</keyword>
<dbReference type="Pfam" id="PF02915">
    <property type="entry name" value="Rubrerythrin"/>
    <property type="match status" value="1"/>
</dbReference>
<dbReference type="RefSeq" id="WP_090942562.1">
    <property type="nucleotide sequence ID" value="NZ_FOTS01000054.1"/>
</dbReference>
<protein>
    <submittedName>
        <fullName evidence="2">Rubrerythrin</fullName>
    </submittedName>
</protein>
<dbReference type="EMBL" id="FOTS01000054">
    <property type="protein sequence ID" value="SFM20307.1"/>
    <property type="molecule type" value="Genomic_DNA"/>
</dbReference>
<dbReference type="PANTHER" id="PTHR43339:SF1">
    <property type="entry name" value="RUBRERYTHRIN"/>
    <property type="match status" value="1"/>
</dbReference>
<feature type="domain" description="Ferritin-like diiron" evidence="1">
    <location>
        <begin position="6"/>
        <end position="133"/>
    </location>
</feature>
<dbReference type="GO" id="GO:0046872">
    <property type="term" value="F:metal ion binding"/>
    <property type="evidence" value="ECO:0007669"/>
    <property type="project" value="InterPro"/>
</dbReference>
<proteinExistence type="predicted"/>
<dbReference type="Gene3D" id="1.20.1260.10">
    <property type="match status" value="1"/>
</dbReference>
<evidence type="ECO:0000313" key="2">
    <source>
        <dbReference type="EMBL" id="SFM20307.1"/>
    </source>
</evidence>
<dbReference type="PANTHER" id="PTHR43339">
    <property type="entry name" value="RUBRERYTHRIN-RELATED"/>
    <property type="match status" value="1"/>
</dbReference>
<dbReference type="InterPro" id="IPR009078">
    <property type="entry name" value="Ferritin-like_SF"/>
</dbReference>
<sequence length="133" mass="14527">MSLLGITKGTELEEQVEQYLKAEAQGTVMYYGLARIAEEKGLHDVAELLLKIANDEARHAGLYSVLNGHVSQDLFAVLSQVAKAETAGEGKIKEFAQKARQLGLEKVAEEIEAAAKDEGRHGIVLEELIKSHQ</sequence>
<dbReference type="PROSITE" id="PS50905">
    <property type="entry name" value="FERRITIN_LIKE"/>
    <property type="match status" value="1"/>
</dbReference>
<dbReference type="STRING" id="1123291.SAMN04490355_105425"/>
<dbReference type="OrthoDB" id="9799749at2"/>